<evidence type="ECO:0000313" key="3">
    <source>
        <dbReference type="EMBL" id="WXA12022.1"/>
    </source>
</evidence>
<protein>
    <submittedName>
        <fullName evidence="2">T9SS type B sorting domain-containing protein</fullName>
    </submittedName>
</protein>
<evidence type="ECO:0000259" key="1">
    <source>
        <dbReference type="PROSITE" id="PS50041"/>
    </source>
</evidence>
<organism evidence="2 4">
    <name type="scientific">Mangrovimonas cancribranchiae</name>
    <dbReference type="NCBI Taxonomy" id="3080055"/>
    <lineage>
        <taxon>Bacteria</taxon>
        <taxon>Pseudomonadati</taxon>
        <taxon>Bacteroidota</taxon>
        <taxon>Flavobacteriia</taxon>
        <taxon>Flavobacteriales</taxon>
        <taxon>Flavobacteriaceae</taxon>
        <taxon>Mangrovimonas</taxon>
    </lineage>
</organism>
<dbReference type="InterPro" id="IPR044023">
    <property type="entry name" value="Ig_7"/>
</dbReference>
<dbReference type="InterPro" id="IPR026341">
    <property type="entry name" value="T9SS_type_B"/>
</dbReference>
<dbReference type="KEGG" id="mcaa:R3L15_07745"/>
<dbReference type="RefSeq" id="WP_338730949.1">
    <property type="nucleotide sequence ID" value="NZ_CP136924.1"/>
</dbReference>
<dbReference type="SUPFAM" id="SSF56436">
    <property type="entry name" value="C-type lectin-like"/>
    <property type="match status" value="1"/>
</dbReference>
<evidence type="ECO:0000313" key="4">
    <source>
        <dbReference type="Proteomes" id="UP001368318"/>
    </source>
</evidence>
<dbReference type="PROSITE" id="PS50041">
    <property type="entry name" value="C_TYPE_LECTIN_2"/>
    <property type="match status" value="1"/>
</dbReference>
<sequence length="811" mass="88786">MSFSQNQPPNITATGNQVYCPLSQMPIVSFFNIDDPDDTAIEALYIQISTGYQVGSDVLELTGAHPNIQTSWDANQGKLTLAGIAGNQVAYTNLIAAVYDVVFESTTIDLEFEKTFSFTIGEANYLPSTGHYYEYVADVGVSWEEAKVLAENRTYYGLQGYLVTILSEEEAQLSGEQAAGTGWIGGSDAETEGEWKWVTGPESGTVFWNGGTNGSTPNYAFWNTGEPNNLGAEDYAHITAPGLGIQGSWNDLPNVGGDEGDYEPKGYIVEYGGMPGDPTLNLSASTQLNVPRIINTLEAERCGNGTVTLEAEASIGTVYWFSSETGNVIATGNTFITPEINETTTFYALATANSCLEGEKVPVTATVYTLPEVNSPITFNNCDEDGIPDGFTNFNLNEIGDLITNGETSTYTISYYDDISNANQGINTLEAYPYNNINSSVIYVRVEGENGCFKIVTVNLEISTTTLPDDFLVTLQACDTGIEGIEEFNLLDAEQDFLDVFPNAQNLSVHFYETLEDAQLELNEINATVPYTNQNPFSEVLYVRIEDDNGGCYGIGEHLNLIVQSKPEFQLDNRIVFCSNEQSVTLNTYNPQGNYNYEWLDITGAILGTGPNLEVNSGGEYFVIAENENGCFSDIKNISVVTSSSPSISYEDISIRDFSETNSVTINTQHLGSGNYEFSIESSSGPYQDAPYFSNLSYGSYTLYVRDKTGCGVSEIAFSILGHQKFFSPNGDNVNDTWNIKGAGQGYKLTSYITIYDRYGKMIQTITPFEGGWDGTLKGIHLPGSDYWFVARMITNVGEHRILKGHFALIR</sequence>
<dbReference type="InterPro" id="IPR016187">
    <property type="entry name" value="CTDL_fold"/>
</dbReference>
<accession>A0AAU6P056</accession>
<dbReference type="EMBL" id="CP136924">
    <property type="protein sequence ID" value="WXA02816.1"/>
    <property type="molecule type" value="Genomic_DNA"/>
</dbReference>
<dbReference type="NCBIfam" id="TIGR04131">
    <property type="entry name" value="Bac_Flav_CTERM"/>
    <property type="match status" value="1"/>
</dbReference>
<dbReference type="EMBL" id="CP136925">
    <property type="protein sequence ID" value="WXA12022.1"/>
    <property type="molecule type" value="Genomic_DNA"/>
</dbReference>
<name>A0AAU6P056_9FLAO</name>
<dbReference type="InterPro" id="IPR001304">
    <property type="entry name" value="C-type_lectin-like"/>
</dbReference>
<dbReference type="AlphaFoldDB" id="A0AAU6P056"/>
<reference evidence="2 4" key="1">
    <citation type="submission" date="2023-10" db="EMBL/GenBank/DDBJ databases">
        <title>Culture-based analysis of two novel bacteria associated with mangrove crab gills.</title>
        <authorList>
            <person name="Yang X."/>
            <person name="Garuglieri E."/>
            <person name="Van Goethem M.W."/>
            <person name="Fusi M."/>
            <person name="Marasco R."/>
            <person name="Daffonchio D.G."/>
        </authorList>
    </citation>
    <scope>NUCLEOTIDE SEQUENCE [LARGE SCALE GENOMIC DNA]</scope>
    <source>
        <strain evidence="3">UG2-1</strain>
        <strain evidence="2">UG2-2</strain>
        <strain evidence="4">UG2_2</strain>
    </source>
</reference>
<proteinExistence type="predicted"/>
<dbReference type="Gene3D" id="3.10.100.10">
    <property type="entry name" value="Mannose-Binding Protein A, subunit A"/>
    <property type="match status" value="1"/>
</dbReference>
<dbReference type="Pfam" id="PF19081">
    <property type="entry name" value="Ig_7"/>
    <property type="match status" value="1"/>
</dbReference>
<keyword evidence="4" id="KW-1185">Reference proteome</keyword>
<dbReference type="CDD" id="cd03603">
    <property type="entry name" value="CLECT_VCBS"/>
    <property type="match status" value="1"/>
</dbReference>
<feature type="domain" description="C-type lectin" evidence="1">
    <location>
        <begin position="128"/>
        <end position="251"/>
    </location>
</feature>
<dbReference type="InterPro" id="IPR016186">
    <property type="entry name" value="C-type_lectin-like/link_sf"/>
</dbReference>
<dbReference type="Pfam" id="PF13585">
    <property type="entry name" value="CHU_C"/>
    <property type="match status" value="1"/>
</dbReference>
<dbReference type="Proteomes" id="UP001368318">
    <property type="component" value="Chromosome"/>
</dbReference>
<dbReference type="InterPro" id="IPR034007">
    <property type="entry name" value="CTLD_bac"/>
</dbReference>
<evidence type="ECO:0000313" key="2">
    <source>
        <dbReference type="EMBL" id="WXA02816.1"/>
    </source>
</evidence>
<gene>
    <name evidence="3" type="ORF">R3L15_07745</name>
    <name evidence="2" type="ORF">R3L16_13840</name>
</gene>